<dbReference type="Proteomes" id="UP000822688">
    <property type="component" value="Chromosome V"/>
</dbReference>
<dbReference type="AlphaFoldDB" id="A0A8T0HSC9"/>
<keyword evidence="2" id="KW-1185">Reference proteome</keyword>
<name>A0A8T0HSC9_CERPU</name>
<protein>
    <submittedName>
        <fullName evidence="1">Uncharacterized protein</fullName>
    </submittedName>
</protein>
<accession>A0A8T0HSC9</accession>
<comment type="caution">
    <text evidence="1">The sequence shown here is derived from an EMBL/GenBank/DDBJ whole genome shotgun (WGS) entry which is preliminary data.</text>
</comment>
<reference evidence="1" key="1">
    <citation type="submission" date="2020-06" db="EMBL/GenBank/DDBJ databases">
        <title>WGS assembly of Ceratodon purpureus strain R40.</title>
        <authorList>
            <person name="Carey S.B."/>
            <person name="Jenkins J."/>
            <person name="Shu S."/>
            <person name="Lovell J.T."/>
            <person name="Sreedasyam A."/>
            <person name="Maumus F."/>
            <person name="Tiley G.P."/>
            <person name="Fernandez-Pozo N."/>
            <person name="Barry K."/>
            <person name="Chen C."/>
            <person name="Wang M."/>
            <person name="Lipzen A."/>
            <person name="Daum C."/>
            <person name="Saski C.A."/>
            <person name="Payton A.C."/>
            <person name="Mcbreen J.C."/>
            <person name="Conrad R.E."/>
            <person name="Kollar L.M."/>
            <person name="Olsson S."/>
            <person name="Huttunen S."/>
            <person name="Landis J.B."/>
            <person name="Wickett N.J."/>
            <person name="Johnson M.G."/>
            <person name="Rensing S.A."/>
            <person name="Grimwood J."/>
            <person name="Schmutz J."/>
            <person name="Mcdaniel S.F."/>
        </authorList>
    </citation>
    <scope>NUCLEOTIDE SEQUENCE</scope>
    <source>
        <strain evidence="1">R40</strain>
    </source>
</reference>
<sequence>MDKRGSNFRTDFRTDFTALSTNPSEHTLVFVQEKLRSWKIAFDVQVRPSMLLSRLACSYTAISEYEGYCTHLESLQRCSRC</sequence>
<dbReference type="EMBL" id="CM026426">
    <property type="protein sequence ID" value="KAG0573669.1"/>
    <property type="molecule type" value="Genomic_DNA"/>
</dbReference>
<gene>
    <name evidence="1" type="ORF">KC19_VG198800</name>
</gene>
<evidence type="ECO:0000313" key="1">
    <source>
        <dbReference type="EMBL" id="KAG0573669.1"/>
    </source>
</evidence>
<proteinExistence type="predicted"/>
<evidence type="ECO:0000313" key="2">
    <source>
        <dbReference type="Proteomes" id="UP000822688"/>
    </source>
</evidence>
<organism evidence="1 2">
    <name type="scientific">Ceratodon purpureus</name>
    <name type="common">Fire moss</name>
    <name type="synonym">Dicranum purpureum</name>
    <dbReference type="NCBI Taxonomy" id="3225"/>
    <lineage>
        <taxon>Eukaryota</taxon>
        <taxon>Viridiplantae</taxon>
        <taxon>Streptophyta</taxon>
        <taxon>Embryophyta</taxon>
        <taxon>Bryophyta</taxon>
        <taxon>Bryophytina</taxon>
        <taxon>Bryopsida</taxon>
        <taxon>Dicranidae</taxon>
        <taxon>Pseudoditrichales</taxon>
        <taxon>Ditrichaceae</taxon>
        <taxon>Ceratodon</taxon>
    </lineage>
</organism>